<protein>
    <recommendedName>
        <fullName evidence="3 8">Mediator of RNA polymerase II transcription subunit 4</fullName>
    </recommendedName>
    <alternativeName>
        <fullName evidence="7 8">Mediator complex subunit 4</fullName>
    </alternativeName>
</protein>
<dbReference type="Proteomes" id="UP000001593">
    <property type="component" value="Unassembled WGS sequence"/>
</dbReference>
<keyword evidence="5 8" id="KW-0804">Transcription</keyword>
<keyword evidence="11" id="KW-1185">Reference proteome</keyword>
<dbReference type="GO" id="GO:0016592">
    <property type="term" value="C:mediator complex"/>
    <property type="evidence" value="ECO:0007669"/>
    <property type="project" value="InterPro"/>
</dbReference>
<dbReference type="STRING" id="45351.A7RR67"/>
<keyword evidence="4 8" id="KW-0805">Transcription regulation</keyword>
<accession>A7RR67</accession>
<gene>
    <name evidence="8" type="primary">MED4</name>
    <name evidence="10" type="ORF">NEMVEDRAFT_v1g200895</name>
</gene>
<evidence type="ECO:0000256" key="2">
    <source>
        <dbReference type="ARBA" id="ARBA00009626"/>
    </source>
</evidence>
<evidence type="ECO:0000256" key="3">
    <source>
        <dbReference type="ARBA" id="ARBA00020629"/>
    </source>
</evidence>
<comment type="function">
    <text evidence="8">Component of the Mediator complex, a coactivator involved in the regulated transcription of nearly all RNA polymerase II-dependent genes. Mediator functions as a bridge to convey information from gene-specific regulatory proteins to the basal RNA polymerase II transcription machinery. Mediator is recruited to promoters by direct interactions with regulatory proteins and serves as a scaffold for the assembly of a functional preinitiation complex with RNA polymerase II and the general transcription factors.</text>
</comment>
<evidence type="ECO:0000256" key="8">
    <source>
        <dbReference type="RuleBase" id="RU364141"/>
    </source>
</evidence>
<keyword evidence="9" id="KW-0175">Coiled coil</keyword>
<comment type="similarity">
    <text evidence="2 8">Belongs to the Mediator complex subunit 4 family.</text>
</comment>
<dbReference type="InterPro" id="IPR019258">
    <property type="entry name" value="Mediator_Med4"/>
</dbReference>
<keyword evidence="6 8" id="KW-0539">Nucleus</keyword>
<dbReference type="InParanoid" id="A7RR67"/>
<evidence type="ECO:0000256" key="7">
    <source>
        <dbReference type="ARBA" id="ARBA00031257"/>
    </source>
</evidence>
<proteinExistence type="inferred from homology"/>
<name>A7RR67_NEMVE</name>
<evidence type="ECO:0000256" key="6">
    <source>
        <dbReference type="ARBA" id="ARBA00023242"/>
    </source>
</evidence>
<dbReference type="AlphaFoldDB" id="A7RR67"/>
<organism evidence="10 11">
    <name type="scientific">Nematostella vectensis</name>
    <name type="common">Starlet sea anemone</name>
    <dbReference type="NCBI Taxonomy" id="45351"/>
    <lineage>
        <taxon>Eukaryota</taxon>
        <taxon>Metazoa</taxon>
        <taxon>Cnidaria</taxon>
        <taxon>Anthozoa</taxon>
        <taxon>Hexacorallia</taxon>
        <taxon>Actiniaria</taxon>
        <taxon>Edwardsiidae</taxon>
        <taxon>Nematostella</taxon>
    </lineage>
</organism>
<evidence type="ECO:0000313" key="10">
    <source>
        <dbReference type="EMBL" id="EDO46113.1"/>
    </source>
</evidence>
<dbReference type="GO" id="GO:0003712">
    <property type="term" value="F:transcription coregulator activity"/>
    <property type="evidence" value="ECO:0000318"/>
    <property type="project" value="GO_Central"/>
</dbReference>
<dbReference type="Pfam" id="PF10018">
    <property type="entry name" value="Med4"/>
    <property type="match status" value="1"/>
</dbReference>
<dbReference type="PANTHER" id="PTHR13208:SF2">
    <property type="entry name" value="MEDIATOR OF RNA POLYMERASE II TRANSCRIPTION SUBUNIT 4"/>
    <property type="match status" value="1"/>
</dbReference>
<comment type="subcellular location">
    <subcellularLocation>
        <location evidence="1 8">Nucleus</location>
    </subcellularLocation>
</comment>
<evidence type="ECO:0000313" key="11">
    <source>
        <dbReference type="Proteomes" id="UP000001593"/>
    </source>
</evidence>
<dbReference type="eggNOG" id="KOG4552">
    <property type="taxonomic scope" value="Eukaryota"/>
</dbReference>
<dbReference type="GO" id="GO:0070847">
    <property type="term" value="C:core mediator complex"/>
    <property type="evidence" value="ECO:0000318"/>
    <property type="project" value="GO_Central"/>
</dbReference>
<sequence>MADRESIRGRNTKERVNRLLDDYERLTKQLFESFSSPYQGTRQDVSTGDSTQISYVAVKMSYVAVKVSYVAVKVSYVAVKVSYVAVKVSYVAVKVSYVAVKVSYVAVKVSYVAVKVSYIAVKVSYVAVKVSYVAVKVSYVAVNVSYVAVKISYVAVKMSYVAVKVSYGAVKVSYVAVKVSYVGEHFIGGKPNQAYPVPNINLAVEIPGGPGANREAEVLEKLTSKDKELQAAVVQAKEQQKRQQDIESLKLHIAKKDEKILALEVQLKEAEQILSQALFQAKKKLTAIEKANKGSVSSEELIKYAHQISSSNAVEAPTTWMAGDPRRPYPLDIEMRSGLLGRLGEGVAMETEIPTSTVGVAETSAVTAPVNGVVDGVANGPSASSLSWQSSLHAIGIPSTTEQTSIGNDVTMGAANGRNELTTEEVEFMSSSSCSSSSDSP</sequence>
<evidence type="ECO:0000256" key="9">
    <source>
        <dbReference type="SAM" id="Coils"/>
    </source>
</evidence>
<feature type="coiled-coil region" evidence="9">
    <location>
        <begin position="219"/>
        <end position="273"/>
    </location>
</feature>
<reference evidence="10 11" key="1">
    <citation type="journal article" date="2007" name="Science">
        <title>Sea anemone genome reveals ancestral eumetazoan gene repertoire and genomic organization.</title>
        <authorList>
            <person name="Putnam N.H."/>
            <person name="Srivastava M."/>
            <person name="Hellsten U."/>
            <person name="Dirks B."/>
            <person name="Chapman J."/>
            <person name="Salamov A."/>
            <person name="Terry A."/>
            <person name="Shapiro H."/>
            <person name="Lindquist E."/>
            <person name="Kapitonov V.V."/>
            <person name="Jurka J."/>
            <person name="Genikhovich G."/>
            <person name="Grigoriev I.V."/>
            <person name="Lucas S.M."/>
            <person name="Steele R.E."/>
            <person name="Finnerty J.R."/>
            <person name="Technau U."/>
            <person name="Martindale M.Q."/>
            <person name="Rokhsar D.S."/>
        </authorList>
    </citation>
    <scope>NUCLEOTIDE SEQUENCE [LARGE SCALE GENOMIC DNA]</scope>
    <source>
        <strain evidence="11">CH2 X CH6</strain>
    </source>
</reference>
<dbReference type="FunCoup" id="A7RR67">
    <property type="interactions" value="536"/>
</dbReference>
<evidence type="ECO:0000256" key="1">
    <source>
        <dbReference type="ARBA" id="ARBA00004123"/>
    </source>
</evidence>
<dbReference type="EMBL" id="DS469530">
    <property type="protein sequence ID" value="EDO46113.1"/>
    <property type="molecule type" value="Genomic_DNA"/>
</dbReference>
<dbReference type="PANTHER" id="PTHR13208">
    <property type="entry name" value="MEDIATOR OF RNA POLYMERASE II TRANSCRIPTION SUBUNIT 4"/>
    <property type="match status" value="1"/>
</dbReference>
<keyword evidence="8" id="KW-0010">Activator</keyword>
<dbReference type="GO" id="GO:0006357">
    <property type="term" value="P:regulation of transcription by RNA polymerase II"/>
    <property type="evidence" value="ECO:0000318"/>
    <property type="project" value="GO_Central"/>
</dbReference>
<dbReference type="HOGENOM" id="CLU_621590_0_0_1"/>
<evidence type="ECO:0000256" key="5">
    <source>
        <dbReference type="ARBA" id="ARBA00023163"/>
    </source>
</evidence>
<comment type="subunit">
    <text evidence="8">Component of the Mediator complex.</text>
</comment>
<evidence type="ECO:0000256" key="4">
    <source>
        <dbReference type="ARBA" id="ARBA00023015"/>
    </source>
</evidence>